<dbReference type="EMBL" id="CAJOBI010121991">
    <property type="protein sequence ID" value="CAF4682901.1"/>
    <property type="molecule type" value="Genomic_DNA"/>
</dbReference>
<accession>A0A814Z309</accession>
<evidence type="ECO:0000256" key="1">
    <source>
        <dbReference type="SAM" id="Coils"/>
    </source>
</evidence>
<feature type="compositionally biased region" description="Polar residues" evidence="2">
    <location>
        <begin position="81"/>
        <end position="102"/>
    </location>
</feature>
<feature type="coiled-coil region" evidence="1">
    <location>
        <begin position="8"/>
        <end position="45"/>
    </location>
</feature>
<evidence type="ECO:0000313" key="4">
    <source>
        <dbReference type="EMBL" id="CAF4097823.1"/>
    </source>
</evidence>
<organism evidence="3 6">
    <name type="scientific">Rotaria magnacalcarata</name>
    <dbReference type="NCBI Taxonomy" id="392030"/>
    <lineage>
        <taxon>Eukaryota</taxon>
        <taxon>Metazoa</taxon>
        <taxon>Spiralia</taxon>
        <taxon>Gnathifera</taxon>
        <taxon>Rotifera</taxon>
        <taxon>Eurotatoria</taxon>
        <taxon>Bdelloidea</taxon>
        <taxon>Philodinida</taxon>
        <taxon>Philodinidae</taxon>
        <taxon>Rotaria</taxon>
    </lineage>
</organism>
<name>A0A814Z309_9BILA</name>
<evidence type="ECO:0000256" key="2">
    <source>
        <dbReference type="SAM" id="MobiDB-lite"/>
    </source>
</evidence>
<dbReference type="EMBL" id="CAJNOW010000097">
    <property type="protein sequence ID" value="CAF1236351.1"/>
    <property type="molecule type" value="Genomic_DNA"/>
</dbReference>
<gene>
    <name evidence="4" type="ORF">GIL414_LOCUS16951</name>
    <name evidence="3" type="ORF">KQP761_LOCUS1561</name>
    <name evidence="5" type="ORF">SMN809_LOCUS42355</name>
</gene>
<dbReference type="Proteomes" id="UP000681720">
    <property type="component" value="Unassembled WGS sequence"/>
</dbReference>
<comment type="caution">
    <text evidence="3">The sequence shown here is derived from an EMBL/GenBank/DDBJ whole genome shotgun (WGS) entry which is preliminary data.</text>
</comment>
<dbReference type="EMBL" id="CAJOBJ010007895">
    <property type="protein sequence ID" value="CAF4097823.1"/>
    <property type="molecule type" value="Genomic_DNA"/>
</dbReference>
<dbReference type="AlphaFoldDB" id="A0A814Z309"/>
<reference evidence="3" key="1">
    <citation type="submission" date="2021-02" db="EMBL/GenBank/DDBJ databases">
        <authorList>
            <person name="Nowell W R."/>
        </authorList>
    </citation>
    <scope>NUCLEOTIDE SEQUENCE</scope>
</reference>
<sequence>MMMNKAYYTLDETERETLKRERRRLQEQLRRVKRNEARYNQYEKQQILLQIQQQNLALIQSAEASKLARLPSSSSSSSSSANLKHSNSILSNLQLSMSEDDD</sequence>
<keyword evidence="1" id="KW-0175">Coiled coil</keyword>
<evidence type="ECO:0000313" key="3">
    <source>
        <dbReference type="EMBL" id="CAF1236351.1"/>
    </source>
</evidence>
<evidence type="ECO:0000313" key="5">
    <source>
        <dbReference type="EMBL" id="CAF4682901.1"/>
    </source>
</evidence>
<protein>
    <submittedName>
        <fullName evidence="3">Uncharacterized protein</fullName>
    </submittedName>
</protein>
<feature type="region of interest" description="Disordered" evidence="2">
    <location>
        <begin position="67"/>
        <end position="102"/>
    </location>
</feature>
<dbReference type="Proteomes" id="UP000663834">
    <property type="component" value="Unassembled WGS sequence"/>
</dbReference>
<dbReference type="Proteomes" id="UP000676336">
    <property type="component" value="Unassembled WGS sequence"/>
</dbReference>
<proteinExistence type="predicted"/>
<evidence type="ECO:0000313" key="6">
    <source>
        <dbReference type="Proteomes" id="UP000663834"/>
    </source>
</evidence>